<organism evidence="11 14">
    <name type="scientific">Sanguibacteroides justesenii</name>
    <dbReference type="NCBI Taxonomy" id="1547597"/>
    <lineage>
        <taxon>Bacteria</taxon>
        <taxon>Pseudomonadati</taxon>
        <taxon>Bacteroidota</taxon>
        <taxon>Bacteroidia</taxon>
        <taxon>Bacteroidales</taxon>
        <taxon>Porphyromonadaceae</taxon>
        <taxon>Sanguibacteroides</taxon>
    </lineage>
</organism>
<accession>A0A0C3R4D1</accession>
<comment type="caution">
    <text evidence="11">The sequence shown here is derived from an EMBL/GenBank/DDBJ whole genome shotgun (WGS) entry which is preliminary data.</text>
</comment>
<dbReference type="InterPro" id="IPR011698">
    <property type="entry name" value="GATase_3"/>
</dbReference>
<sequence length="434" mass="48782">MRKSQFLIGAASSGSGKTTFTIGLLRALKDRGLDVQPFKCGPDYIDTKYHAIAAGEESVNLDVFMAAEKRVREVYARYGEHSDVCVTEGVMGLFDGYDGMNGSSAEIAALLNIPVILLLNARSTAYSVAPVLYGFKHFYPKLQVAGVVFNFVSSAMHYSYLQQACEDVGMEALGYLPNQEDFEVPSRHLGLTLDETFDFDAFAGRVAKVITRTVDVDRLLELTRRAFEPVAVSERRVTERLRIAVAMDEAFNFVYRENMEVLKRMGEVTFFSPLRDRELPLSDFVYLPGGYPEYYLPELSANGEMLASIRDYGESGGKVFAECGGMMYLCDSISGMDGKVYPMAGLLKHRATMEKMGLKLGYRRIEIDGMVFRGHEFHYSRVVSGDRLIPTVGKTYSAKGRETDTPIYHYKHVLASYIHFYWDEETFQSLYSIV</sequence>
<dbReference type="InterPro" id="IPR002586">
    <property type="entry name" value="CobQ/CobB/MinD/ParA_Nub-bd_dom"/>
</dbReference>
<dbReference type="Gene3D" id="3.40.50.880">
    <property type="match status" value="1"/>
</dbReference>
<evidence type="ECO:0000313" key="13">
    <source>
        <dbReference type="Proteomes" id="UP000031937"/>
    </source>
</evidence>
<comment type="miscellaneous">
    <text evidence="8">The a and c carboxylates of cobyrinate are activated for nucleophilic attack via formation of a phosphorylated intermediate by ATP. CbiA catalyzes first the amidation of the c-carboxylate, and then that of the a-carboxylate.</text>
</comment>
<dbReference type="GO" id="GO:0042242">
    <property type="term" value="F:cobyrinic acid a,c-diamide synthase activity"/>
    <property type="evidence" value="ECO:0007669"/>
    <property type="project" value="UniProtKB-UniRule"/>
</dbReference>
<keyword evidence="7 8" id="KW-0315">Glutamine amidotransferase</keyword>
<dbReference type="CDD" id="cd05388">
    <property type="entry name" value="CobB_N"/>
    <property type="match status" value="1"/>
</dbReference>
<evidence type="ECO:0000256" key="4">
    <source>
        <dbReference type="ARBA" id="ARBA00022741"/>
    </source>
</evidence>
<evidence type="ECO:0000256" key="2">
    <source>
        <dbReference type="ARBA" id="ARBA00022573"/>
    </source>
</evidence>
<keyword evidence="3 8" id="KW-0436">Ligase</keyword>
<dbReference type="NCBIfam" id="NF002204">
    <property type="entry name" value="PRK01077.1"/>
    <property type="match status" value="1"/>
</dbReference>
<dbReference type="Proteomes" id="UP000031980">
    <property type="component" value="Unassembled WGS sequence"/>
</dbReference>
<feature type="domain" description="CobQ/CobB/MinD/ParA nucleotide binding" evidence="9">
    <location>
        <begin position="10"/>
        <end position="189"/>
    </location>
</feature>
<protein>
    <recommendedName>
        <fullName evidence="8">Cobyrinate a,c-diamide synthase</fullName>
        <ecNumber evidence="8">6.3.5.11</ecNumber>
    </recommendedName>
    <alternativeName>
        <fullName evidence="8">Cobyrinic acid a,c-diamide synthetase</fullName>
    </alternativeName>
</protein>
<dbReference type="RefSeq" id="WP_041503443.1">
    <property type="nucleotide sequence ID" value="NZ_JPIT01000018.1"/>
</dbReference>
<keyword evidence="6 8" id="KW-0460">Magnesium</keyword>
<evidence type="ECO:0000256" key="3">
    <source>
        <dbReference type="ARBA" id="ARBA00022598"/>
    </source>
</evidence>
<evidence type="ECO:0000256" key="5">
    <source>
        <dbReference type="ARBA" id="ARBA00022840"/>
    </source>
</evidence>
<evidence type="ECO:0000256" key="1">
    <source>
        <dbReference type="ARBA" id="ARBA00001946"/>
    </source>
</evidence>
<dbReference type="Pfam" id="PF01656">
    <property type="entry name" value="CbiA"/>
    <property type="match status" value="1"/>
</dbReference>
<dbReference type="PROSITE" id="PS51274">
    <property type="entry name" value="GATASE_COBBQ"/>
    <property type="match status" value="1"/>
</dbReference>
<evidence type="ECO:0000256" key="7">
    <source>
        <dbReference type="ARBA" id="ARBA00022962"/>
    </source>
</evidence>
<evidence type="ECO:0000256" key="6">
    <source>
        <dbReference type="ARBA" id="ARBA00022842"/>
    </source>
</evidence>
<keyword evidence="5 8" id="KW-0067">ATP-binding</keyword>
<gene>
    <name evidence="8" type="primary">cbiA</name>
    <name evidence="11" type="ORF">BA92_08645</name>
    <name evidence="12" type="ORF">IE90_08940</name>
</gene>
<evidence type="ECO:0000313" key="11">
    <source>
        <dbReference type="EMBL" id="KIO44270.1"/>
    </source>
</evidence>
<keyword evidence="4 8" id="KW-0547">Nucleotide-binding</keyword>
<dbReference type="Pfam" id="PF07685">
    <property type="entry name" value="GATase_3"/>
    <property type="match status" value="1"/>
</dbReference>
<dbReference type="InterPro" id="IPR027417">
    <property type="entry name" value="P-loop_NTPase"/>
</dbReference>
<evidence type="ECO:0000259" key="9">
    <source>
        <dbReference type="Pfam" id="PF01656"/>
    </source>
</evidence>
<reference evidence="11 14" key="1">
    <citation type="submission" date="2014-07" db="EMBL/GenBank/DDBJ databases">
        <title>Porphyromonadaceae bacterium OUH 308042 = ATCC BAA-2681 = DSM 28342 draft genome.</title>
        <authorList>
            <person name="Sydenham T.V."/>
            <person name="Hasman H."/>
            <person name="Justensen U.S."/>
        </authorList>
    </citation>
    <scope>NUCLEOTIDE SEQUENCE [LARGE SCALE GENOMIC DNA]</scope>
    <source>
        <strain evidence="11 14">OUH 308042</strain>
    </source>
</reference>
<feature type="active site" description="Nucleophile" evidence="8">
    <location>
        <position position="323"/>
    </location>
</feature>
<comment type="cofactor">
    <cofactor evidence="1 8">
        <name>Mg(2+)</name>
        <dbReference type="ChEBI" id="CHEBI:18420"/>
    </cofactor>
</comment>
<comment type="function">
    <text evidence="8">Catalyzes the ATP-dependent amidation of the two carboxylate groups at positions a and c of cobyrinate, using either L-glutamine or ammonia as the nitrogen source.</text>
</comment>
<dbReference type="NCBIfam" id="TIGR00379">
    <property type="entry name" value="cobB"/>
    <property type="match status" value="1"/>
</dbReference>
<evidence type="ECO:0000259" key="10">
    <source>
        <dbReference type="Pfam" id="PF07685"/>
    </source>
</evidence>
<reference evidence="12 13" key="2">
    <citation type="submission" date="2014-07" db="EMBL/GenBank/DDBJ databases">
        <title>Porphyromonadaceae bacterium OUH 334697 = ATCC BAA-2682 = DSM 28341 draft genome.</title>
        <authorList>
            <person name="Sydenham T.V."/>
            <person name="Hasman H."/>
            <person name="Justesen U.S."/>
        </authorList>
    </citation>
    <scope>NUCLEOTIDE SEQUENCE [LARGE SCALE GENOMIC DNA]</scope>
    <source>
        <strain evidence="12 13">OUH 334697</strain>
    </source>
</reference>
<dbReference type="EMBL" id="JPIT01000018">
    <property type="protein sequence ID" value="KIO45514.1"/>
    <property type="molecule type" value="Genomic_DNA"/>
</dbReference>
<dbReference type="PANTHER" id="PTHR43873">
    <property type="entry name" value="COBYRINATE A,C-DIAMIDE SYNTHASE"/>
    <property type="match status" value="1"/>
</dbReference>
<feature type="site" description="Increases nucleophilicity of active site Cys" evidence="8">
    <location>
        <position position="419"/>
    </location>
</feature>
<comment type="catalytic activity">
    <reaction evidence="8">
        <text>cob(II)yrinate + 2 L-glutamine + 2 ATP + 2 H2O = cob(II)yrinate a,c diamide + 2 L-glutamate + 2 ADP + 2 phosphate + 2 H(+)</text>
        <dbReference type="Rhea" id="RHEA:26289"/>
        <dbReference type="ChEBI" id="CHEBI:15377"/>
        <dbReference type="ChEBI" id="CHEBI:15378"/>
        <dbReference type="ChEBI" id="CHEBI:29985"/>
        <dbReference type="ChEBI" id="CHEBI:30616"/>
        <dbReference type="ChEBI" id="CHEBI:43474"/>
        <dbReference type="ChEBI" id="CHEBI:58359"/>
        <dbReference type="ChEBI" id="CHEBI:58537"/>
        <dbReference type="ChEBI" id="CHEBI:58894"/>
        <dbReference type="ChEBI" id="CHEBI:456216"/>
        <dbReference type="EC" id="6.3.5.11"/>
    </reaction>
</comment>
<dbReference type="AlphaFoldDB" id="A0A0C3R4D1"/>
<dbReference type="SUPFAM" id="SSF52540">
    <property type="entry name" value="P-loop containing nucleoside triphosphate hydrolases"/>
    <property type="match status" value="1"/>
</dbReference>
<evidence type="ECO:0000313" key="14">
    <source>
        <dbReference type="Proteomes" id="UP000031980"/>
    </source>
</evidence>
<keyword evidence="14" id="KW-1185">Reference proteome</keyword>
<dbReference type="InterPro" id="IPR004484">
    <property type="entry name" value="CbiA/CobB_synth"/>
</dbReference>
<feature type="domain" description="CobB/CobQ-like glutamine amidotransferase" evidence="10">
    <location>
        <begin position="242"/>
        <end position="426"/>
    </location>
</feature>
<name>A0A0C3R4D1_9PORP</name>
<keyword evidence="2 8" id="KW-0169">Cobalamin biosynthesis</keyword>
<dbReference type="Gene3D" id="3.40.50.300">
    <property type="entry name" value="P-loop containing nucleotide triphosphate hydrolases"/>
    <property type="match status" value="2"/>
</dbReference>
<dbReference type="CDD" id="cd03130">
    <property type="entry name" value="GATase1_CobB"/>
    <property type="match status" value="1"/>
</dbReference>
<comment type="similarity">
    <text evidence="8">Belongs to the CobB/CbiA family.</text>
</comment>
<evidence type="ECO:0000256" key="8">
    <source>
        <dbReference type="HAMAP-Rule" id="MF_00027"/>
    </source>
</evidence>
<dbReference type="HAMAP" id="MF_00027">
    <property type="entry name" value="CobB_CbiA"/>
    <property type="match status" value="1"/>
</dbReference>
<dbReference type="GO" id="GO:0005524">
    <property type="term" value="F:ATP binding"/>
    <property type="evidence" value="ECO:0007669"/>
    <property type="project" value="UniProtKB-UniRule"/>
</dbReference>
<dbReference type="UniPathway" id="UPA00148">
    <property type="reaction ID" value="UER00231"/>
</dbReference>
<dbReference type="InterPro" id="IPR029062">
    <property type="entry name" value="Class_I_gatase-like"/>
</dbReference>
<comment type="pathway">
    <text evidence="8">Cofactor biosynthesis; adenosylcobalamin biosynthesis; cob(II)yrinate a,c-diamide from sirohydrochlorin (anaerobic route): step 10/10.</text>
</comment>
<evidence type="ECO:0000313" key="12">
    <source>
        <dbReference type="EMBL" id="KIO45514.1"/>
    </source>
</evidence>
<proteinExistence type="inferred from homology"/>
<dbReference type="EC" id="6.3.5.11" evidence="8"/>
<dbReference type="SUPFAM" id="SSF52317">
    <property type="entry name" value="Class I glutamine amidotransferase-like"/>
    <property type="match status" value="1"/>
</dbReference>
<dbReference type="Proteomes" id="UP000031937">
    <property type="component" value="Unassembled WGS sequence"/>
</dbReference>
<dbReference type="PANTHER" id="PTHR43873:SF1">
    <property type="entry name" value="COBYRINATE A,C-DIAMIDE SYNTHASE"/>
    <property type="match status" value="1"/>
</dbReference>
<dbReference type="EMBL" id="JPIU01000039">
    <property type="protein sequence ID" value="KIO44270.1"/>
    <property type="molecule type" value="Genomic_DNA"/>
</dbReference>
<dbReference type="GO" id="GO:0009236">
    <property type="term" value="P:cobalamin biosynthetic process"/>
    <property type="evidence" value="ECO:0007669"/>
    <property type="project" value="UniProtKB-UniRule"/>
</dbReference>
<comment type="domain">
    <text evidence="8">Comprises of two domains. The C-terminal domain contains the binding site for glutamine and catalyzes the hydrolysis of this substrate to glutamate and ammonia. The N-terminal domain is anticipated to bind ATP and cobyrinate and catalyzes the ultimate synthesis of the diamide product. The ammonia produced via the glutaminase domain is probably translocated to the adjacent domain via a molecular tunnel, where it reacts with an activated intermediate.</text>
</comment>